<accession>A0ABT8WRY9</accession>
<dbReference type="Pfam" id="PF02321">
    <property type="entry name" value="OEP"/>
    <property type="match status" value="2"/>
</dbReference>
<evidence type="ECO:0000256" key="7">
    <source>
        <dbReference type="ARBA" id="ARBA00023237"/>
    </source>
</evidence>
<keyword evidence="4" id="KW-1134">Transmembrane beta strand</keyword>
<sequence length="518" mass="59807">MLRNKLNDICFFRMLPVWNILQIGISACFILNSYVTFSQQTDIPLQTKQRVTLHDVLNLAIKNSLDAFKAKREYGVSYWEFKSFESSLLPKVDLTLNPLTYNRSVIQRYDSEQNIDVYRSQQNLNSYANLSATQNIGATGTSLFINSTFNRLENFGALANESYNATPVSIGLIQPLMAFNEFKWQHKTAPLEYEKAKQDFIYELQAINLKTVSLFFNWALASKKMEIAQENKVSAEKLFKMGKQRYTIGSIEKDDLLNLELDVYNANTNLTQNEQVLEKAEAEFILFLRDDLPSKTVPELPELISNLQIDVNDAINYANTNNPDILNLKLREIEALRDLDQAIKENRFDLSLTASYGLNQQADTFNAVYGNFLEQQMVAIQLNIPILDWGERKGNIKTAKMNKDVVDIELQQDKDTYKQNITIKVNDFNLQKELVLGTLRTSEISRESYRITEKRFLSGQVDLLNLSSSRQAWQLATENYIQSLQSYWTLYYEVQQLTLFNFINDTNLKHDFNAILDD</sequence>
<dbReference type="PANTHER" id="PTHR30026:SF20">
    <property type="entry name" value="OUTER MEMBRANE PROTEIN TOLC"/>
    <property type="match status" value="1"/>
</dbReference>
<keyword evidence="6" id="KW-0472">Membrane</keyword>
<gene>
    <name evidence="8" type="ORF">Q4Q40_17205</name>
</gene>
<evidence type="ECO:0000256" key="3">
    <source>
        <dbReference type="ARBA" id="ARBA00022448"/>
    </source>
</evidence>
<reference evidence="8" key="1">
    <citation type="submission" date="2023-07" db="EMBL/GenBank/DDBJ databases">
        <title>Two novel species in the genus Flavivirga.</title>
        <authorList>
            <person name="Kwon K."/>
        </authorList>
    </citation>
    <scope>NUCLEOTIDE SEQUENCE</scope>
    <source>
        <strain evidence="8">KACC 14158</strain>
    </source>
</reference>
<keyword evidence="3" id="KW-0813">Transport</keyword>
<dbReference type="InterPro" id="IPR003423">
    <property type="entry name" value="OMP_efflux"/>
</dbReference>
<evidence type="ECO:0000256" key="4">
    <source>
        <dbReference type="ARBA" id="ARBA00022452"/>
    </source>
</evidence>
<dbReference type="InterPro" id="IPR051906">
    <property type="entry name" value="TolC-like"/>
</dbReference>
<keyword evidence="5" id="KW-0812">Transmembrane</keyword>
<dbReference type="RefSeq" id="WP_303303174.1">
    <property type="nucleotide sequence ID" value="NZ_BAABDA010000046.1"/>
</dbReference>
<evidence type="ECO:0000256" key="2">
    <source>
        <dbReference type="ARBA" id="ARBA00007613"/>
    </source>
</evidence>
<dbReference type="SUPFAM" id="SSF56954">
    <property type="entry name" value="Outer membrane efflux proteins (OEP)"/>
    <property type="match status" value="1"/>
</dbReference>
<comment type="subcellular location">
    <subcellularLocation>
        <location evidence="1">Cell outer membrane</location>
    </subcellularLocation>
</comment>
<protein>
    <submittedName>
        <fullName evidence="8">TolC family protein</fullName>
    </submittedName>
</protein>
<evidence type="ECO:0000256" key="6">
    <source>
        <dbReference type="ARBA" id="ARBA00023136"/>
    </source>
</evidence>
<dbReference type="Proteomes" id="UP001176806">
    <property type="component" value="Unassembled WGS sequence"/>
</dbReference>
<evidence type="ECO:0000313" key="9">
    <source>
        <dbReference type="Proteomes" id="UP001176806"/>
    </source>
</evidence>
<comment type="caution">
    <text evidence="8">The sequence shown here is derived from an EMBL/GenBank/DDBJ whole genome shotgun (WGS) entry which is preliminary data.</text>
</comment>
<comment type="similarity">
    <text evidence="2">Belongs to the outer membrane factor (OMF) (TC 1.B.17) family.</text>
</comment>
<dbReference type="PROSITE" id="PS51257">
    <property type="entry name" value="PROKAR_LIPOPROTEIN"/>
    <property type="match status" value="1"/>
</dbReference>
<evidence type="ECO:0000256" key="5">
    <source>
        <dbReference type="ARBA" id="ARBA00022692"/>
    </source>
</evidence>
<name>A0ABT8WRY9_9FLAO</name>
<evidence type="ECO:0000313" key="8">
    <source>
        <dbReference type="EMBL" id="MDO5975938.1"/>
    </source>
</evidence>
<dbReference type="EMBL" id="JAUOEL010000006">
    <property type="protein sequence ID" value="MDO5975938.1"/>
    <property type="molecule type" value="Genomic_DNA"/>
</dbReference>
<keyword evidence="9" id="KW-1185">Reference proteome</keyword>
<organism evidence="8 9">
    <name type="scientific">Flavivirga jejuensis</name>
    <dbReference type="NCBI Taxonomy" id="870487"/>
    <lineage>
        <taxon>Bacteria</taxon>
        <taxon>Pseudomonadati</taxon>
        <taxon>Bacteroidota</taxon>
        <taxon>Flavobacteriia</taxon>
        <taxon>Flavobacteriales</taxon>
        <taxon>Flavobacteriaceae</taxon>
        <taxon>Flavivirga</taxon>
    </lineage>
</organism>
<dbReference type="PANTHER" id="PTHR30026">
    <property type="entry name" value="OUTER MEMBRANE PROTEIN TOLC"/>
    <property type="match status" value="1"/>
</dbReference>
<keyword evidence="7" id="KW-0998">Cell outer membrane</keyword>
<proteinExistence type="inferred from homology"/>
<dbReference type="Gene3D" id="1.20.1600.10">
    <property type="entry name" value="Outer membrane efflux proteins (OEP)"/>
    <property type="match status" value="1"/>
</dbReference>
<evidence type="ECO:0000256" key="1">
    <source>
        <dbReference type="ARBA" id="ARBA00004442"/>
    </source>
</evidence>